<keyword evidence="3" id="KW-1185">Reference proteome</keyword>
<sequence length="211" mass="23636">MVFILRSGDAKMIKSAKLHKMVGLILVLPMLAWTVTGLVFFIKPGYQAAYQQLSIKTYPLSQTLTLQAQPNWQEIKIVRSILGQHLLVKQDNSSRHLDLQTLQDKAMPSAPAVKQLLTDAVRQDPERYGEIVNITGLTATTSTGVELSLNWQRLSLSQTGPDTKLINQLYKIHYLQWTGHQVLDQVLGILGLVLLILLTALGIRLYLKARV</sequence>
<dbReference type="AlphaFoldDB" id="A0A1H7QS27"/>
<reference evidence="3" key="1">
    <citation type="submission" date="2016-10" db="EMBL/GenBank/DDBJ databases">
        <authorList>
            <person name="Varghese N."/>
            <person name="Submissions S."/>
        </authorList>
    </citation>
    <scope>NUCLEOTIDE SEQUENCE [LARGE SCALE GENOMIC DNA]</scope>
    <source>
        <strain evidence="3">CGMCC 1.9127</strain>
    </source>
</reference>
<evidence type="ECO:0000313" key="2">
    <source>
        <dbReference type="EMBL" id="SEL50435.1"/>
    </source>
</evidence>
<proteinExistence type="predicted"/>
<feature type="transmembrane region" description="Helical" evidence="1">
    <location>
        <begin position="21"/>
        <end position="42"/>
    </location>
</feature>
<gene>
    <name evidence="2" type="ORF">SAMN05216262_11274</name>
</gene>
<accession>A0A1H7QS27</accession>
<dbReference type="EMBL" id="FOBI01000012">
    <property type="protein sequence ID" value="SEL50435.1"/>
    <property type="molecule type" value="Genomic_DNA"/>
</dbReference>
<name>A0A1H7QS27_9GAMM</name>
<keyword evidence="1" id="KW-0812">Transmembrane</keyword>
<dbReference type="STRING" id="641665.GCA_002104455_01114"/>
<organism evidence="2 3">
    <name type="scientific">Colwellia chukchiensis</name>
    <dbReference type="NCBI Taxonomy" id="641665"/>
    <lineage>
        <taxon>Bacteria</taxon>
        <taxon>Pseudomonadati</taxon>
        <taxon>Pseudomonadota</taxon>
        <taxon>Gammaproteobacteria</taxon>
        <taxon>Alteromonadales</taxon>
        <taxon>Colwelliaceae</taxon>
        <taxon>Colwellia</taxon>
    </lineage>
</organism>
<protein>
    <submittedName>
        <fullName evidence="2">PepSY-associated TM region</fullName>
    </submittedName>
</protein>
<dbReference type="OrthoDB" id="6291589at2"/>
<dbReference type="RefSeq" id="WP_085285494.1">
    <property type="nucleotide sequence ID" value="NZ_FOBI01000012.1"/>
</dbReference>
<evidence type="ECO:0000256" key="1">
    <source>
        <dbReference type="SAM" id="Phobius"/>
    </source>
</evidence>
<evidence type="ECO:0000313" key="3">
    <source>
        <dbReference type="Proteomes" id="UP000199297"/>
    </source>
</evidence>
<dbReference type="Pfam" id="PF03929">
    <property type="entry name" value="PepSY_TM"/>
    <property type="match status" value="1"/>
</dbReference>
<dbReference type="Proteomes" id="UP000199297">
    <property type="component" value="Unassembled WGS sequence"/>
</dbReference>
<dbReference type="InterPro" id="IPR005625">
    <property type="entry name" value="PepSY-ass_TM"/>
</dbReference>
<keyword evidence="1" id="KW-1133">Transmembrane helix</keyword>
<keyword evidence="1" id="KW-0472">Membrane</keyword>
<feature type="transmembrane region" description="Helical" evidence="1">
    <location>
        <begin position="186"/>
        <end position="207"/>
    </location>
</feature>